<dbReference type="AlphaFoldDB" id="A0A2X2BSK5"/>
<dbReference type="Proteomes" id="UP000251485">
    <property type="component" value="Unassembled WGS sequence"/>
</dbReference>
<sequence>MNTGSTENDTNARVALLRSTGELVPLNGENSERTFSSEVAGERGSLEFLLKYDRPASIDDAVTAGAFKATLSLDAYVTDDIQ</sequence>
<evidence type="ECO:0000313" key="2">
    <source>
        <dbReference type="EMBL" id="SPY96296.1"/>
    </source>
</evidence>
<evidence type="ECO:0000313" key="3">
    <source>
        <dbReference type="Proteomes" id="UP000251485"/>
    </source>
</evidence>
<gene>
    <name evidence="1" type="ORF">I3679_008670</name>
    <name evidence="2" type="ORF">NCTC10975_02007</name>
</gene>
<dbReference type="GO" id="GO:0009289">
    <property type="term" value="C:pilus"/>
    <property type="evidence" value="ECO:0007669"/>
    <property type="project" value="InterPro"/>
</dbReference>
<dbReference type="EMBL" id="UAUE01000013">
    <property type="protein sequence ID" value="SPY96296.1"/>
    <property type="molecule type" value="Genomic_DNA"/>
</dbReference>
<reference evidence="1" key="2">
    <citation type="submission" date="2021-05" db="EMBL/GenBank/DDBJ databases">
        <title>First report of NDM-5 and VEB-6 producing Proteus mirabilis isolated from blood of a sepsis patient in Kolkata, India.</title>
        <authorList>
            <person name="Halder G."/>
            <person name="Chaudhuri B."/>
            <person name="Dutta S."/>
        </authorList>
    </citation>
    <scope>NUCLEOTIDE SEQUENCE [LARGE SCALE GENOMIC DNA]</scope>
    <source>
        <strain evidence="1">7049</strain>
    </source>
</reference>
<proteinExistence type="predicted"/>
<dbReference type="GO" id="GO:0007155">
    <property type="term" value="P:cell adhesion"/>
    <property type="evidence" value="ECO:0007669"/>
    <property type="project" value="InterPro"/>
</dbReference>
<dbReference type="Gene3D" id="2.60.40.1090">
    <property type="entry name" value="Fimbrial-type adhesion domain"/>
    <property type="match status" value="1"/>
</dbReference>
<organism evidence="2 3">
    <name type="scientific">Proteus mirabilis</name>
    <dbReference type="NCBI Taxonomy" id="584"/>
    <lineage>
        <taxon>Bacteria</taxon>
        <taxon>Pseudomonadati</taxon>
        <taxon>Pseudomonadota</taxon>
        <taxon>Gammaproteobacteria</taxon>
        <taxon>Enterobacterales</taxon>
        <taxon>Morganellaceae</taxon>
        <taxon>Proteus</taxon>
    </lineage>
</organism>
<evidence type="ECO:0000313" key="1">
    <source>
        <dbReference type="EMBL" id="MEY2344182.1"/>
    </source>
</evidence>
<dbReference type="InterPro" id="IPR036937">
    <property type="entry name" value="Adhesion_dom_fimbrial_sf"/>
</dbReference>
<accession>A0A2X2BSK5</accession>
<name>A0A2X2BSK5_PROMI</name>
<protein>
    <submittedName>
        <fullName evidence="2">Fimbrial subunit</fullName>
    </submittedName>
</protein>
<dbReference type="EMBL" id="JADQCH020000001">
    <property type="protein sequence ID" value="MEY2344182.1"/>
    <property type="molecule type" value="Genomic_DNA"/>
</dbReference>
<reference evidence="2 3" key="1">
    <citation type="submission" date="2018-06" db="EMBL/GenBank/DDBJ databases">
        <authorList>
            <consortium name="Pathogen Informatics"/>
            <person name="Doyle S."/>
        </authorList>
    </citation>
    <scope>NUCLEOTIDE SEQUENCE [LARGE SCALE GENOMIC DNA]</scope>
    <source>
        <strain evidence="2 3">NCTC10975</strain>
    </source>
</reference>